<dbReference type="Proteomes" id="UP000595254">
    <property type="component" value="Chromosome"/>
</dbReference>
<keyword evidence="4" id="KW-1185">Reference proteome</keyword>
<keyword evidence="1" id="KW-0472">Membrane</keyword>
<dbReference type="Pfam" id="PF13091">
    <property type="entry name" value="PLDc_2"/>
    <property type="match status" value="2"/>
</dbReference>
<protein>
    <submittedName>
        <fullName evidence="3">Phospholipase D family protein</fullName>
    </submittedName>
</protein>
<organism evidence="3 4">
    <name type="scientific">Peribacillus psychrosaccharolyticus</name>
    <name type="common">Bacillus psychrosaccharolyticus</name>
    <dbReference type="NCBI Taxonomy" id="1407"/>
    <lineage>
        <taxon>Bacteria</taxon>
        <taxon>Bacillati</taxon>
        <taxon>Bacillota</taxon>
        <taxon>Bacilli</taxon>
        <taxon>Bacillales</taxon>
        <taxon>Bacillaceae</taxon>
        <taxon>Peribacillus</taxon>
    </lineage>
</organism>
<reference evidence="3 4" key="1">
    <citation type="submission" date="2021-01" db="EMBL/GenBank/DDBJ databases">
        <title>FDA dAtabase for Regulatory Grade micrObial Sequences (FDA-ARGOS): Supporting development and validation of Infectious Disease Dx tests.</title>
        <authorList>
            <person name="Nelson B."/>
            <person name="Plummer A."/>
            <person name="Tallon L."/>
            <person name="Sadzewicz L."/>
            <person name="Zhao X."/>
            <person name="Boylan J."/>
            <person name="Ott S."/>
            <person name="Bowen H."/>
            <person name="Vavikolanu K."/>
            <person name="Mehta A."/>
            <person name="Aluvathingal J."/>
            <person name="Nadendla S."/>
            <person name="Myers T."/>
            <person name="Yan Y."/>
            <person name="Sichtig H."/>
        </authorList>
    </citation>
    <scope>NUCLEOTIDE SEQUENCE [LARGE SCALE GENOMIC DNA]</scope>
    <source>
        <strain evidence="3 4">FDAARGOS_1161</strain>
    </source>
</reference>
<evidence type="ECO:0000259" key="2">
    <source>
        <dbReference type="PROSITE" id="PS50035"/>
    </source>
</evidence>
<dbReference type="SUPFAM" id="SSF56024">
    <property type="entry name" value="Phospholipase D/nuclease"/>
    <property type="match status" value="2"/>
</dbReference>
<dbReference type="InterPro" id="IPR025202">
    <property type="entry name" value="PLD-like_dom"/>
</dbReference>
<name>A0A974S1L9_PERPY</name>
<dbReference type="InterPro" id="IPR001736">
    <property type="entry name" value="PLipase_D/transphosphatidylase"/>
</dbReference>
<evidence type="ECO:0000256" key="1">
    <source>
        <dbReference type="SAM" id="Phobius"/>
    </source>
</evidence>
<dbReference type="RefSeq" id="WP_040374943.1">
    <property type="nucleotide sequence ID" value="NZ_CP068053.1"/>
</dbReference>
<evidence type="ECO:0000313" key="4">
    <source>
        <dbReference type="Proteomes" id="UP000595254"/>
    </source>
</evidence>
<evidence type="ECO:0000313" key="3">
    <source>
        <dbReference type="EMBL" id="QQT01797.1"/>
    </source>
</evidence>
<dbReference type="Gene3D" id="3.30.870.10">
    <property type="entry name" value="Endonuclease Chain A"/>
    <property type="match status" value="2"/>
</dbReference>
<keyword evidence="1" id="KW-1133">Transmembrane helix</keyword>
<dbReference type="CDD" id="cd09113">
    <property type="entry name" value="PLDc_ymdC_like_2"/>
    <property type="match status" value="1"/>
</dbReference>
<feature type="transmembrane region" description="Helical" evidence="1">
    <location>
        <begin position="9"/>
        <end position="31"/>
    </location>
</feature>
<dbReference type="KEGG" id="ppsr:I6J18_08070"/>
<feature type="domain" description="PLD phosphodiesterase" evidence="2">
    <location>
        <begin position="372"/>
        <end position="399"/>
    </location>
</feature>
<proteinExistence type="predicted"/>
<dbReference type="AlphaFoldDB" id="A0A974S1L9"/>
<gene>
    <name evidence="3" type="ORF">I6J18_08070</name>
</gene>
<dbReference type="EMBL" id="CP068053">
    <property type="protein sequence ID" value="QQT01797.1"/>
    <property type="molecule type" value="Genomic_DNA"/>
</dbReference>
<feature type="domain" description="PLD phosphodiesterase" evidence="2">
    <location>
        <begin position="152"/>
        <end position="179"/>
    </location>
</feature>
<dbReference type="SMART" id="SM00155">
    <property type="entry name" value="PLDc"/>
    <property type="match status" value="2"/>
</dbReference>
<sequence>MSVKKLSKVFLLVLLIYVFYVCVTAVAIFYIPIEKEDNLKNVPSFLGKDSKDRVLLLENGYDSGIARIQMIKEAEQSIDIAYYSLGKGETTELFLGALLDAADRGVRIRVLLDGICHGLRGKMSDARYALALHKNIELRYYESINYLKPWTWHNRLHDKIMTVDQKLSIIGGRNIGDKYLAKKPPEDFVYDRDLLIYNAKQDTGSVIVQMHRYMSDLWSHPYTNKPYSDLSKRQKKKGKESSAALTTTYKNAVSEQREFVSSSINWEQSSVKANHVSFIHNPIERFHKQPIVWQTLSILAERAQKSVIIQSPYIIPTKPMKKVIPQKTNSSVEWTILTNSVKSTPNIMAFSGYLGTRDDIVQTGVKLYEYQKPYSIHGKSIVYDQNLSAVGSFNLDSRSAFLNTDSMVLIDSSAFADQLTNAIEKKITDNSILVAENKQYIESAEERKEKEPIIKGTFLHALSKITILWRRLI</sequence>
<dbReference type="CDD" id="cd09111">
    <property type="entry name" value="PLDc_ymdC_like_1"/>
    <property type="match status" value="1"/>
</dbReference>
<dbReference type="GO" id="GO:0030572">
    <property type="term" value="F:phosphatidyltransferase activity"/>
    <property type="evidence" value="ECO:0007669"/>
    <property type="project" value="UniProtKB-ARBA"/>
</dbReference>
<accession>A0A974S1L9</accession>
<dbReference type="PROSITE" id="PS50035">
    <property type="entry name" value="PLD"/>
    <property type="match status" value="2"/>
</dbReference>
<dbReference type="PANTHER" id="PTHR21248:SF12">
    <property type="entry name" value="CARDIOLIPIN SYNTHASE C"/>
    <property type="match status" value="1"/>
</dbReference>
<dbReference type="GO" id="GO:0032049">
    <property type="term" value="P:cardiolipin biosynthetic process"/>
    <property type="evidence" value="ECO:0007669"/>
    <property type="project" value="UniProtKB-ARBA"/>
</dbReference>
<keyword evidence="1" id="KW-0812">Transmembrane</keyword>
<dbReference type="PANTHER" id="PTHR21248">
    <property type="entry name" value="CARDIOLIPIN SYNTHASE"/>
    <property type="match status" value="1"/>
</dbReference>